<dbReference type="GO" id="GO:0005730">
    <property type="term" value="C:nucleolus"/>
    <property type="evidence" value="ECO:0007669"/>
    <property type="project" value="UniProtKB-SubCell"/>
</dbReference>
<evidence type="ECO:0000256" key="9">
    <source>
        <dbReference type="SAM" id="MobiDB-lite"/>
    </source>
</evidence>
<dbReference type="PANTHER" id="PTHR33911:SF1">
    <property type="entry name" value="RRNA-PROCESSING PROTEIN EFG1"/>
    <property type="match status" value="1"/>
</dbReference>
<evidence type="ECO:0000313" key="10">
    <source>
        <dbReference type="EMBL" id="CDW76673.1"/>
    </source>
</evidence>
<proteinExistence type="inferred from homology"/>
<dbReference type="OrthoDB" id="47732at2759"/>
<keyword evidence="6 8" id="KW-0175">Coiled coil</keyword>
<sequence>MVKQGKELTKPDHKDQKHEKKSKRKNSDQSAGSDKDDTEMVDINAPKVLPNPKNTLKMGKFHRYTNQYKGKKRAPTNKKRIRDLERLLAKEGIPEEMKVAKKKELRELQKLDKKKEEAEIFELKYKKIKFFEKKKVIKKLETLKKELAEIKDSEQKQKLEAEFKEQRKMLIYIDTYPPHKKYIALFPKEDSEEGKQQRQKMMEKILRIAEQKDKVREKELLHMDEESDDDQEKIIAKKTKQLEKTDNFFTLEADEVQEEQPRQKQSSKPQKKLLVQRNGKVVDPDTLQLVPEFNDPPVPLKKPFANRNSDQKDFANKKPQYNSNSSGREFNRREANEQSGFKRQAEEQQNKAQASRYDNQQAVQQPAQQIKIKANAYRIKGIDMEQKSTHIKF</sequence>
<comment type="subcellular location">
    <subcellularLocation>
        <location evidence="1">Nucleus</location>
        <location evidence="1">Nucleolus</location>
    </subcellularLocation>
</comment>
<gene>
    <name evidence="10" type="primary">Contig14726.g15682</name>
    <name evidence="10" type="ORF">STYLEM_5634</name>
</gene>
<name>A0A078A316_STYLE</name>
<dbReference type="InParanoid" id="A0A078A316"/>
<feature type="coiled-coil region" evidence="8">
    <location>
        <begin position="101"/>
        <end position="160"/>
    </location>
</feature>
<evidence type="ECO:0000256" key="3">
    <source>
        <dbReference type="ARBA" id="ARBA00018689"/>
    </source>
</evidence>
<feature type="region of interest" description="Disordered" evidence="9">
    <location>
        <begin position="251"/>
        <end position="367"/>
    </location>
</feature>
<evidence type="ECO:0000256" key="5">
    <source>
        <dbReference type="ARBA" id="ARBA00022552"/>
    </source>
</evidence>
<reference evidence="10 11" key="1">
    <citation type="submission" date="2014-06" db="EMBL/GenBank/DDBJ databases">
        <authorList>
            <person name="Swart Estienne"/>
        </authorList>
    </citation>
    <scope>NUCLEOTIDE SEQUENCE [LARGE SCALE GENOMIC DNA]</scope>
    <source>
        <strain evidence="10 11">130c</strain>
    </source>
</reference>
<evidence type="ECO:0000256" key="8">
    <source>
        <dbReference type="SAM" id="Coils"/>
    </source>
</evidence>
<evidence type="ECO:0000256" key="6">
    <source>
        <dbReference type="ARBA" id="ARBA00023054"/>
    </source>
</evidence>
<dbReference type="InterPro" id="IPR019310">
    <property type="entry name" value="Efg1"/>
</dbReference>
<comment type="similarity">
    <text evidence="2">Belongs to the EFG1 family.</text>
</comment>
<keyword evidence="7" id="KW-0539">Nucleus</keyword>
<dbReference type="InterPro" id="IPR050786">
    <property type="entry name" value="EFG1_rRNA-proc"/>
</dbReference>
<keyword evidence="11" id="KW-1185">Reference proteome</keyword>
<evidence type="ECO:0000256" key="2">
    <source>
        <dbReference type="ARBA" id="ARBA00006916"/>
    </source>
</evidence>
<dbReference type="PANTHER" id="PTHR33911">
    <property type="entry name" value="RRNA-PROCESSING PROTEIN EFG1"/>
    <property type="match status" value="1"/>
</dbReference>
<dbReference type="OMA" id="EQKSTHI"/>
<feature type="compositionally biased region" description="Polar residues" evidence="9">
    <location>
        <begin position="319"/>
        <end position="328"/>
    </location>
</feature>
<dbReference type="AlphaFoldDB" id="A0A078A316"/>
<evidence type="ECO:0000256" key="4">
    <source>
        <dbReference type="ARBA" id="ARBA00019827"/>
    </source>
</evidence>
<dbReference type="GO" id="GO:0000462">
    <property type="term" value="P:maturation of SSU-rRNA from tricistronic rRNA transcript (SSU-rRNA, 5.8S rRNA, LSU-rRNA)"/>
    <property type="evidence" value="ECO:0007669"/>
    <property type="project" value="TreeGrafter"/>
</dbReference>
<organism evidence="10 11">
    <name type="scientific">Stylonychia lemnae</name>
    <name type="common">Ciliate</name>
    <dbReference type="NCBI Taxonomy" id="5949"/>
    <lineage>
        <taxon>Eukaryota</taxon>
        <taxon>Sar</taxon>
        <taxon>Alveolata</taxon>
        <taxon>Ciliophora</taxon>
        <taxon>Intramacronucleata</taxon>
        <taxon>Spirotrichea</taxon>
        <taxon>Stichotrichia</taxon>
        <taxon>Sporadotrichida</taxon>
        <taxon>Oxytrichidae</taxon>
        <taxon>Stylonychinae</taxon>
        <taxon>Stylonychia</taxon>
    </lineage>
</organism>
<feature type="compositionally biased region" description="Basic and acidic residues" evidence="9">
    <location>
        <begin position="1"/>
        <end position="18"/>
    </location>
</feature>
<evidence type="ECO:0000256" key="7">
    <source>
        <dbReference type="ARBA" id="ARBA00023242"/>
    </source>
</evidence>
<evidence type="ECO:0000313" key="11">
    <source>
        <dbReference type="Proteomes" id="UP000039865"/>
    </source>
</evidence>
<keyword evidence="5" id="KW-0698">rRNA processing</keyword>
<evidence type="ECO:0000256" key="1">
    <source>
        <dbReference type="ARBA" id="ARBA00004604"/>
    </source>
</evidence>
<feature type="region of interest" description="Disordered" evidence="9">
    <location>
        <begin position="1"/>
        <end position="57"/>
    </location>
</feature>
<dbReference type="Pfam" id="PF10153">
    <property type="entry name" value="Efg1"/>
    <property type="match status" value="1"/>
</dbReference>
<dbReference type="GO" id="GO:0030688">
    <property type="term" value="C:preribosome, small subunit precursor"/>
    <property type="evidence" value="ECO:0007669"/>
    <property type="project" value="TreeGrafter"/>
</dbReference>
<accession>A0A078A316</accession>
<protein>
    <recommendedName>
        <fullName evidence="3">rRNA-processing protein EFG1</fullName>
    </recommendedName>
    <alternativeName>
        <fullName evidence="4">rRNA-processing protein efg1</fullName>
    </alternativeName>
</protein>
<dbReference type="Proteomes" id="UP000039865">
    <property type="component" value="Unassembled WGS sequence"/>
</dbReference>
<dbReference type="EMBL" id="CCKQ01005438">
    <property type="protein sequence ID" value="CDW76673.1"/>
    <property type="molecule type" value="Genomic_DNA"/>
</dbReference>